<feature type="compositionally biased region" description="Basic and acidic residues" evidence="1">
    <location>
        <begin position="86"/>
        <end position="109"/>
    </location>
</feature>
<evidence type="ECO:0000313" key="2">
    <source>
        <dbReference type="Proteomes" id="UP000025227"/>
    </source>
</evidence>
<feature type="compositionally biased region" description="Basic and acidic residues" evidence="1">
    <location>
        <begin position="59"/>
        <end position="69"/>
    </location>
</feature>
<proteinExistence type="predicted"/>
<feature type="region of interest" description="Disordered" evidence="1">
    <location>
        <begin position="434"/>
        <end position="468"/>
    </location>
</feature>
<dbReference type="WBParaSite" id="HCON_00162820-00001">
    <property type="protein sequence ID" value="HCON_00162820-00001"/>
    <property type="gene ID" value="HCON_00162820"/>
</dbReference>
<dbReference type="Proteomes" id="UP000025227">
    <property type="component" value="Unplaced"/>
</dbReference>
<dbReference type="AlphaFoldDB" id="A0A7I4YY56"/>
<evidence type="ECO:0000313" key="3">
    <source>
        <dbReference type="WBParaSite" id="HCON_00162820-00001"/>
    </source>
</evidence>
<name>A0A7I4YY56_HAECO</name>
<feature type="compositionally biased region" description="Polar residues" evidence="1">
    <location>
        <begin position="48"/>
        <end position="58"/>
    </location>
</feature>
<dbReference type="OrthoDB" id="5863082at2759"/>
<feature type="region of interest" description="Disordered" evidence="1">
    <location>
        <begin position="233"/>
        <end position="334"/>
    </location>
</feature>
<feature type="compositionally biased region" description="Basic and acidic residues" evidence="1">
    <location>
        <begin position="1"/>
        <end position="15"/>
    </location>
</feature>
<accession>A0A7I4YY56</accession>
<reference evidence="3" key="1">
    <citation type="submission" date="2020-12" db="UniProtKB">
        <authorList>
            <consortium name="WormBaseParasite"/>
        </authorList>
    </citation>
    <scope>IDENTIFICATION</scope>
    <source>
        <strain evidence="3">MHco3</strain>
    </source>
</reference>
<feature type="compositionally biased region" description="Low complexity" evidence="1">
    <location>
        <begin position="76"/>
        <end position="85"/>
    </location>
</feature>
<feature type="compositionally biased region" description="Basic and acidic residues" evidence="1">
    <location>
        <begin position="29"/>
        <end position="46"/>
    </location>
</feature>
<evidence type="ECO:0000256" key="1">
    <source>
        <dbReference type="SAM" id="MobiDB-lite"/>
    </source>
</evidence>
<feature type="compositionally biased region" description="Low complexity" evidence="1">
    <location>
        <begin position="311"/>
        <end position="325"/>
    </location>
</feature>
<feature type="compositionally biased region" description="Basic and acidic residues" evidence="1">
    <location>
        <begin position="245"/>
        <end position="256"/>
    </location>
</feature>
<dbReference type="OMA" id="HESIPCQ"/>
<organism evidence="2 3">
    <name type="scientific">Haemonchus contortus</name>
    <name type="common">Barber pole worm</name>
    <dbReference type="NCBI Taxonomy" id="6289"/>
    <lineage>
        <taxon>Eukaryota</taxon>
        <taxon>Metazoa</taxon>
        <taxon>Ecdysozoa</taxon>
        <taxon>Nematoda</taxon>
        <taxon>Chromadorea</taxon>
        <taxon>Rhabditida</taxon>
        <taxon>Rhabditina</taxon>
        <taxon>Rhabditomorpha</taxon>
        <taxon>Strongyloidea</taxon>
        <taxon>Trichostrongylidae</taxon>
        <taxon>Haemonchus</taxon>
    </lineage>
</organism>
<keyword evidence="2" id="KW-1185">Reference proteome</keyword>
<feature type="region of interest" description="Disordered" evidence="1">
    <location>
        <begin position="1"/>
        <end position="126"/>
    </location>
</feature>
<protein>
    <submittedName>
        <fullName evidence="3">Protein kinase domain-containing protein</fullName>
    </submittedName>
</protein>
<sequence>MTKVAKKDDKRETSIPRRKAGGGPIVKTSVKENERIARMKAAREAYSKLSQQRSTKPTTSRDDHSKKADGQQSEIPTTSKPPKLLTTDHLKSLLDTSRGKCEKNNERQRSSSANAAAPGPTSFKPMASSLEMIRSGGIRAKTGRASSIASGRGSLLPRPSLLPLGINVFDSNVSLADKMKVKEFVESLCKSKLTPKKHVPHSFGADSNFDLQSVRSSRTVRFCVESTIEEQRESGGDEIVSQENIARKNLDPDTRSSSENVAPQSILKKKKDRVTAENNFPRRAMSDKQLTPIPRRSSRLSAVRTSRKQMLVPSVSSESDVSVLSPEREAPPPDQCTSIFTQSYTQLFNMTDKDWKDVERIMLNELIELLKEKKKWLDEQTALQPEDSSCSLISLPEDCFKAPEPKKAGGFRRVLSNRSNADLQANQEVMLINETAKSRGSPSPSRLIRNSLRSRQRDPVSVALGGDSPFCPIRDSPIR</sequence>